<comment type="caution">
    <text evidence="1">The sequence shown here is derived from an EMBL/GenBank/DDBJ whole genome shotgun (WGS) entry which is preliminary data.</text>
</comment>
<dbReference type="AlphaFoldDB" id="A0A4R3NA88"/>
<evidence type="ECO:0008006" key="3">
    <source>
        <dbReference type="Google" id="ProtNLM"/>
    </source>
</evidence>
<sequence>MRFDPAAPGRLFMTHYDVFNGDADGLCALQQLRLTEPRDSLLITGPKREINLLERVPLDAASVTVLDISLDSNRTALIRLLDAGVQVRYIDHHFAGDIPAHPALDVQIETLPDRGTSLLVDDALNGTQRAWAVVGTFGDNFDQAARRAAEPLGLSEAELGRLRDLGIYLNYNGYGATVADLHLAPDVLFRRLQPYADPLDFIAGDPAFALLRNGYADDMACACALVPEFADATHRLFVLPDEPWARRASGVLANELAQGAPDQGHAILTRLPAGGFLVSVRAPLTRPDGADTLCRHFPTGGGRRAAAGINDLPETDFDRFLDAFRAAF</sequence>
<dbReference type="InterPro" id="IPR038763">
    <property type="entry name" value="DHH_sf"/>
</dbReference>
<evidence type="ECO:0000313" key="1">
    <source>
        <dbReference type="EMBL" id="TCT23919.1"/>
    </source>
</evidence>
<proteinExistence type="predicted"/>
<gene>
    <name evidence="1" type="ORF">EDC35_101233</name>
</gene>
<dbReference type="SUPFAM" id="SSF64182">
    <property type="entry name" value="DHH phosphoesterases"/>
    <property type="match status" value="1"/>
</dbReference>
<dbReference type="EMBL" id="SMAO01000001">
    <property type="protein sequence ID" value="TCT23919.1"/>
    <property type="molecule type" value="Genomic_DNA"/>
</dbReference>
<dbReference type="Proteomes" id="UP000295717">
    <property type="component" value="Unassembled WGS sequence"/>
</dbReference>
<protein>
    <recommendedName>
        <fullName evidence="3">Acetyltransferase</fullName>
    </recommendedName>
</protein>
<reference evidence="1 2" key="1">
    <citation type="submission" date="2019-03" db="EMBL/GenBank/DDBJ databases">
        <title>Genomic Encyclopedia of Type Strains, Phase IV (KMG-IV): sequencing the most valuable type-strain genomes for metagenomic binning, comparative biology and taxonomic classification.</title>
        <authorList>
            <person name="Goeker M."/>
        </authorList>
    </citation>
    <scope>NUCLEOTIDE SEQUENCE [LARGE SCALE GENOMIC DNA]</scope>
    <source>
        <strain evidence="1 2">DSM 13587</strain>
    </source>
</reference>
<evidence type="ECO:0000313" key="2">
    <source>
        <dbReference type="Proteomes" id="UP000295717"/>
    </source>
</evidence>
<keyword evidence="2" id="KW-1185">Reference proteome</keyword>
<name>A0A4R3NA88_9GAMM</name>
<accession>A0A4R3NA88</accession>
<organism evidence="1 2">
    <name type="scientific">Thiobaca trueperi</name>
    <dbReference type="NCBI Taxonomy" id="127458"/>
    <lineage>
        <taxon>Bacteria</taxon>
        <taxon>Pseudomonadati</taxon>
        <taxon>Pseudomonadota</taxon>
        <taxon>Gammaproteobacteria</taxon>
        <taxon>Chromatiales</taxon>
        <taxon>Chromatiaceae</taxon>
        <taxon>Thiobaca</taxon>
    </lineage>
</organism>